<feature type="domain" description="Trimeric autotransporter adhesin YadA-like stalk" evidence="14">
    <location>
        <begin position="113"/>
        <end position="148"/>
    </location>
</feature>
<evidence type="ECO:0000256" key="8">
    <source>
        <dbReference type="ARBA" id="ARBA00022927"/>
    </source>
</evidence>
<keyword evidence="8" id="KW-0653">Protein transport</keyword>
<comment type="similarity">
    <text evidence="3">Belongs to the autotransporter-2 (AT-2) (TC 1.B.40) family.</text>
</comment>
<evidence type="ECO:0000256" key="7">
    <source>
        <dbReference type="ARBA" id="ARBA00022729"/>
    </source>
</evidence>
<reference evidence="15 16" key="1">
    <citation type="journal article" date="2015" name="Int. J. Syst. Evol. Microbiol.">
        <title>Acinetobacter equi sp. nov. isolated from horse faeces.</title>
        <authorList>
            <person name="Poppel M.T."/>
            <person name="Skiebe E."/>
            <person name="Laue M."/>
            <person name="Bergmann H."/>
            <person name="Ebersberger I."/>
            <person name="Garn T."/>
            <person name="Fruth A."/>
            <person name="Baumgardt S."/>
            <person name="Busse H.J."/>
            <person name="Wilharm G."/>
        </authorList>
    </citation>
    <scope>NUCLEOTIDE SEQUENCE [LARGE SCALE GENOMIC DNA]</scope>
    <source>
        <strain evidence="15 16">114</strain>
    </source>
</reference>
<dbReference type="EMBL" id="CP012808">
    <property type="protein sequence ID" value="ALH95898.1"/>
    <property type="molecule type" value="Genomic_DNA"/>
</dbReference>
<feature type="signal peptide" evidence="12">
    <location>
        <begin position="1"/>
        <end position="28"/>
    </location>
</feature>
<dbReference type="KEGG" id="aei:AOY20_10350"/>
<evidence type="ECO:0000256" key="10">
    <source>
        <dbReference type="ARBA" id="ARBA00023237"/>
    </source>
</evidence>
<dbReference type="InterPro" id="IPR045584">
    <property type="entry name" value="Pilin-like"/>
</dbReference>
<comment type="subcellular location">
    <subcellularLocation>
        <location evidence="2">Cell outer membrane</location>
    </subcellularLocation>
    <subcellularLocation>
        <location evidence="1">Cell surface</location>
    </subcellularLocation>
</comment>
<keyword evidence="11" id="KW-0175">Coiled coil</keyword>
<dbReference type="InterPro" id="IPR005594">
    <property type="entry name" value="YadA_C"/>
</dbReference>
<evidence type="ECO:0000256" key="4">
    <source>
        <dbReference type="ARBA" id="ARBA00022448"/>
    </source>
</evidence>
<evidence type="ECO:0000313" key="15">
    <source>
        <dbReference type="EMBL" id="ALH95898.1"/>
    </source>
</evidence>
<name>A0A0N9WEW6_9GAMM</name>
<proteinExistence type="inferred from homology"/>
<evidence type="ECO:0008006" key="17">
    <source>
        <dbReference type="Google" id="ProtNLM"/>
    </source>
</evidence>
<evidence type="ECO:0000256" key="3">
    <source>
        <dbReference type="ARBA" id="ARBA00005848"/>
    </source>
</evidence>
<dbReference type="Pfam" id="PF05662">
    <property type="entry name" value="YadA_stalk"/>
    <property type="match status" value="1"/>
</dbReference>
<evidence type="ECO:0000256" key="2">
    <source>
        <dbReference type="ARBA" id="ARBA00004442"/>
    </source>
</evidence>
<feature type="domain" description="Trimeric autotransporter adhesin YadA-like C-terminal membrane anchor" evidence="13">
    <location>
        <begin position="228"/>
        <end position="288"/>
    </location>
</feature>
<dbReference type="Gene3D" id="2.150.10.10">
    <property type="entry name" value="Serralysin-like metalloprotease, C-terminal"/>
    <property type="match status" value="1"/>
</dbReference>
<evidence type="ECO:0000256" key="6">
    <source>
        <dbReference type="ARBA" id="ARBA00022692"/>
    </source>
</evidence>
<feature type="chain" id="PRO_5006040155" description="Trimeric autotransporter adhesin YadA-like C-terminal membrane anchor domain-containing protein" evidence="12">
    <location>
        <begin position="29"/>
        <end position="288"/>
    </location>
</feature>
<keyword evidence="10" id="KW-0998">Cell outer membrane</keyword>
<keyword evidence="9" id="KW-0472">Membrane</keyword>
<feature type="coiled-coil region" evidence="11">
    <location>
        <begin position="193"/>
        <end position="220"/>
    </location>
</feature>
<dbReference type="SUPFAM" id="SSF101967">
    <property type="entry name" value="Adhesin YadA, collagen-binding domain"/>
    <property type="match status" value="1"/>
</dbReference>
<keyword evidence="16" id="KW-1185">Reference proteome</keyword>
<dbReference type="STRING" id="1324350.AOY20_10350"/>
<dbReference type="InterPro" id="IPR008635">
    <property type="entry name" value="Coiled_stalk_dom"/>
</dbReference>
<dbReference type="SUPFAM" id="SSF54523">
    <property type="entry name" value="Pili subunits"/>
    <property type="match status" value="1"/>
</dbReference>
<dbReference type="RefSeq" id="WP_054581786.1">
    <property type="nucleotide sequence ID" value="NZ_CP012808.1"/>
</dbReference>
<dbReference type="InterPro" id="IPR011049">
    <property type="entry name" value="Serralysin-like_metalloprot_C"/>
</dbReference>
<keyword evidence="7 12" id="KW-0732">Signal</keyword>
<evidence type="ECO:0000259" key="14">
    <source>
        <dbReference type="Pfam" id="PF05662"/>
    </source>
</evidence>
<accession>A0A0N9WEW6</accession>
<evidence type="ECO:0000256" key="11">
    <source>
        <dbReference type="SAM" id="Coils"/>
    </source>
</evidence>
<dbReference type="Gene3D" id="3.30.1300.30">
    <property type="entry name" value="GSPII I/J protein-like"/>
    <property type="match status" value="1"/>
</dbReference>
<evidence type="ECO:0000256" key="9">
    <source>
        <dbReference type="ARBA" id="ARBA00023136"/>
    </source>
</evidence>
<keyword evidence="4" id="KW-0813">Transport</keyword>
<dbReference type="Pfam" id="PF03895">
    <property type="entry name" value="YadA_anchor"/>
    <property type="match status" value="1"/>
</dbReference>
<organism evidence="15 16">
    <name type="scientific">Acinetobacter equi</name>
    <dbReference type="NCBI Taxonomy" id="1324350"/>
    <lineage>
        <taxon>Bacteria</taxon>
        <taxon>Pseudomonadati</taxon>
        <taxon>Pseudomonadota</taxon>
        <taxon>Gammaproteobacteria</taxon>
        <taxon>Moraxellales</taxon>
        <taxon>Moraxellaceae</taxon>
        <taxon>Acinetobacter</taxon>
    </lineage>
</organism>
<dbReference type="Proteomes" id="UP000064939">
    <property type="component" value="Chromosome"/>
</dbReference>
<evidence type="ECO:0000256" key="5">
    <source>
        <dbReference type="ARBA" id="ARBA00022452"/>
    </source>
</evidence>
<keyword evidence="5" id="KW-1134">Transmembrane beta strand</keyword>
<dbReference type="GO" id="GO:0009986">
    <property type="term" value="C:cell surface"/>
    <property type="evidence" value="ECO:0007669"/>
    <property type="project" value="UniProtKB-SubCell"/>
</dbReference>
<evidence type="ECO:0000256" key="12">
    <source>
        <dbReference type="SAM" id="SignalP"/>
    </source>
</evidence>
<gene>
    <name evidence="15" type="ORF">AOY20_10350</name>
</gene>
<dbReference type="GO" id="GO:0009279">
    <property type="term" value="C:cell outer membrane"/>
    <property type="evidence" value="ECO:0007669"/>
    <property type="project" value="UniProtKB-SubCell"/>
</dbReference>
<evidence type="ECO:0000259" key="13">
    <source>
        <dbReference type="Pfam" id="PF03895"/>
    </source>
</evidence>
<evidence type="ECO:0000313" key="16">
    <source>
        <dbReference type="Proteomes" id="UP000064939"/>
    </source>
</evidence>
<dbReference type="OrthoDB" id="8607186at2"/>
<dbReference type="AlphaFoldDB" id="A0A0N9WEW6"/>
<sequence length="288" mass="29868">MKKARGLNTIFQLSALSFLLGYSTISIAGSVSVCTGNNTAIGETSGGTQTSSNCRGELGVGLYEDFTSVFTGENRAALGVGLNGTGDDPGKILIYAPNGTTISSSLNMSNSNINNVATGVADTDAVNVGQLNTVSQEKADAAVETANNYTNSQVEIAESNANAYTDTKAQETLDNAYAYADVLFQSSNSGAGYDQLSNSLNRLDRDLRELKSEMQEGLAMSAAMAGLFQPYSVGKFNATVAMGGYGSKGAVAVGSGYRFTENVAVKAGVATIANNGKASYNVGMNFEW</sequence>
<protein>
    <recommendedName>
        <fullName evidence="17">Trimeric autotransporter adhesin YadA-like C-terminal membrane anchor domain-containing protein</fullName>
    </recommendedName>
</protein>
<evidence type="ECO:0000256" key="1">
    <source>
        <dbReference type="ARBA" id="ARBA00004241"/>
    </source>
</evidence>
<keyword evidence="6" id="KW-0812">Transmembrane</keyword>